<sequence>MSAQSIKKRKQPCFAGWKRKIIRQFVNGWIESDQNCTPLAATEQQNTVEENHVMMVDCEMQVPETETVKPAATETPIANKTKQFSYPNFVKADAEKPVSIVSDPGLDKRDVQRLKAVIAYMYNEDKISLKLSFEQAGVLLEPDYDDRMKVFRYLVNDREICRAEGDQQEAHSKARDRLCEILQYYCYSVKRLKEYHTKRNVFRKIPVEQDGKRHFKDKQLDEENIGFRMLQKQGWSGGSLGSNEEGILEPIGLHKKSGKSGLGADGQAAMEKIPVEAFMVAIKQYASGNALYDLVFSPQFSKHQVIKLKDYASSLKLFPQIIGKRKQLVISKKLTLHQIKEGVLKGHSDLCAKYAVIPPICETHK</sequence>
<feature type="domain" description="G-patch" evidence="1">
    <location>
        <begin position="222"/>
        <end position="267"/>
    </location>
</feature>
<dbReference type="EnsemblMetazoa" id="AALFPA23_002129.R1796">
    <property type="protein sequence ID" value="AALFPA23_002129.P1796"/>
    <property type="gene ID" value="AALFPA23_002129"/>
</dbReference>
<evidence type="ECO:0000313" key="2">
    <source>
        <dbReference type="EnsemblMetazoa" id="AALFPA23_002129.P1796"/>
    </source>
</evidence>
<dbReference type="PANTHER" id="PTHR20923">
    <property type="entry name" value="BAT4 PROTEIN-RELATED"/>
    <property type="match status" value="1"/>
</dbReference>
<reference evidence="3" key="1">
    <citation type="journal article" date="2015" name="Proc. Natl. Acad. Sci. U.S.A.">
        <title>Genome sequence of the Asian Tiger mosquito, Aedes albopictus, reveals insights into its biology, genetics, and evolution.</title>
        <authorList>
            <person name="Chen X.G."/>
            <person name="Jiang X."/>
            <person name="Gu J."/>
            <person name="Xu M."/>
            <person name="Wu Y."/>
            <person name="Deng Y."/>
            <person name="Zhang C."/>
            <person name="Bonizzoni M."/>
            <person name="Dermauw W."/>
            <person name="Vontas J."/>
            <person name="Armbruster P."/>
            <person name="Huang X."/>
            <person name="Yang Y."/>
            <person name="Zhang H."/>
            <person name="He W."/>
            <person name="Peng H."/>
            <person name="Liu Y."/>
            <person name="Wu K."/>
            <person name="Chen J."/>
            <person name="Lirakis M."/>
            <person name="Topalis P."/>
            <person name="Van Leeuwen T."/>
            <person name="Hall A.B."/>
            <person name="Jiang X."/>
            <person name="Thorpe C."/>
            <person name="Mueller R.L."/>
            <person name="Sun C."/>
            <person name="Waterhouse R.M."/>
            <person name="Yan G."/>
            <person name="Tu Z.J."/>
            <person name="Fang X."/>
            <person name="James A.A."/>
        </authorList>
    </citation>
    <scope>NUCLEOTIDE SEQUENCE [LARGE SCALE GENOMIC DNA]</scope>
    <source>
        <strain evidence="3">Foshan</strain>
    </source>
</reference>
<dbReference type="RefSeq" id="XP_019536630.3">
    <property type="nucleotide sequence ID" value="XM_019681085.3"/>
</dbReference>
<dbReference type="GeneID" id="109407903"/>
<accession>A0ABM1XRF4</accession>
<protein>
    <recommendedName>
        <fullName evidence="1">G-patch domain-containing protein</fullName>
    </recommendedName>
</protein>
<dbReference type="SMART" id="SM00443">
    <property type="entry name" value="G_patch"/>
    <property type="match status" value="1"/>
</dbReference>
<dbReference type="PANTHER" id="PTHR20923:SF1">
    <property type="entry name" value="G PATCH DOMAIN AND ANKYRIN REPEAT-CONTAINING PROTEIN 1"/>
    <property type="match status" value="1"/>
</dbReference>
<organism evidence="2 3">
    <name type="scientific">Aedes albopictus</name>
    <name type="common">Asian tiger mosquito</name>
    <name type="synonym">Stegomyia albopicta</name>
    <dbReference type="NCBI Taxonomy" id="7160"/>
    <lineage>
        <taxon>Eukaryota</taxon>
        <taxon>Metazoa</taxon>
        <taxon>Ecdysozoa</taxon>
        <taxon>Arthropoda</taxon>
        <taxon>Hexapoda</taxon>
        <taxon>Insecta</taxon>
        <taxon>Pterygota</taxon>
        <taxon>Neoptera</taxon>
        <taxon>Endopterygota</taxon>
        <taxon>Diptera</taxon>
        <taxon>Nematocera</taxon>
        <taxon>Culicoidea</taxon>
        <taxon>Culicidae</taxon>
        <taxon>Culicinae</taxon>
        <taxon>Aedini</taxon>
        <taxon>Aedes</taxon>
        <taxon>Stegomyia</taxon>
    </lineage>
</organism>
<dbReference type="InterPro" id="IPR000467">
    <property type="entry name" value="G_patch_dom"/>
</dbReference>
<proteinExistence type="predicted"/>
<reference evidence="2" key="2">
    <citation type="submission" date="2025-05" db="UniProtKB">
        <authorList>
            <consortium name="EnsemblMetazoa"/>
        </authorList>
    </citation>
    <scope>IDENTIFICATION</scope>
    <source>
        <strain evidence="2">Foshan</strain>
    </source>
</reference>
<keyword evidence="3" id="KW-1185">Reference proteome</keyword>
<dbReference type="Pfam" id="PF01585">
    <property type="entry name" value="G-patch"/>
    <property type="match status" value="1"/>
</dbReference>
<evidence type="ECO:0000313" key="3">
    <source>
        <dbReference type="Proteomes" id="UP000069940"/>
    </source>
</evidence>
<name>A0ABM1XRF4_AEDAL</name>
<evidence type="ECO:0000259" key="1">
    <source>
        <dbReference type="PROSITE" id="PS50174"/>
    </source>
</evidence>
<dbReference type="InterPro" id="IPR039146">
    <property type="entry name" value="GPANK1"/>
</dbReference>
<dbReference type="Proteomes" id="UP000069940">
    <property type="component" value="Unassembled WGS sequence"/>
</dbReference>
<dbReference type="PROSITE" id="PS50174">
    <property type="entry name" value="G_PATCH"/>
    <property type="match status" value="1"/>
</dbReference>